<evidence type="ECO:0000313" key="12">
    <source>
        <dbReference type="Proteomes" id="UP000244571"/>
    </source>
</evidence>
<keyword evidence="6" id="KW-0676">Redox-active center</keyword>
<dbReference type="Proteomes" id="UP000244571">
    <property type="component" value="Chromosome"/>
</dbReference>
<dbReference type="PANTHER" id="PTHR35891:SF3">
    <property type="entry name" value="THIOL:DISULFIDE INTERCHANGE PROTEIN DSBL"/>
    <property type="match status" value="1"/>
</dbReference>
<dbReference type="Gene3D" id="3.40.30.10">
    <property type="entry name" value="Glutaredoxin"/>
    <property type="match status" value="1"/>
</dbReference>
<evidence type="ECO:0000259" key="10">
    <source>
        <dbReference type="PROSITE" id="PS51352"/>
    </source>
</evidence>
<evidence type="ECO:0000256" key="1">
    <source>
        <dbReference type="ARBA" id="ARBA00004418"/>
    </source>
</evidence>
<dbReference type="GO" id="GO:0042597">
    <property type="term" value="C:periplasmic space"/>
    <property type="evidence" value="ECO:0007669"/>
    <property type="project" value="UniProtKB-SubCell"/>
</dbReference>
<evidence type="ECO:0000256" key="7">
    <source>
        <dbReference type="PIRNR" id="PIRNR001488"/>
    </source>
</evidence>
<evidence type="ECO:0000256" key="3">
    <source>
        <dbReference type="ARBA" id="ARBA00022729"/>
    </source>
</evidence>
<keyword evidence="12" id="KW-1185">Reference proteome</keyword>
<gene>
    <name evidence="11" type="ORF">DBV39_14840</name>
</gene>
<keyword evidence="3 9" id="KW-0732">Signal</keyword>
<evidence type="ECO:0000256" key="2">
    <source>
        <dbReference type="ARBA" id="ARBA00005791"/>
    </source>
</evidence>
<dbReference type="InterPro" id="IPR050824">
    <property type="entry name" value="Thiol_disulfide_DsbA"/>
</dbReference>
<evidence type="ECO:0000256" key="4">
    <source>
        <dbReference type="ARBA" id="ARBA00022764"/>
    </source>
</evidence>
<dbReference type="PIRSF" id="PIRSF001488">
    <property type="entry name" value="Tdi_protein"/>
    <property type="match status" value="1"/>
</dbReference>
<name>A0A2R4XLW3_9BURK</name>
<dbReference type="PANTHER" id="PTHR35891">
    <property type="entry name" value="THIOL:DISULFIDE INTERCHANGE PROTEIN DSBA"/>
    <property type="match status" value="1"/>
</dbReference>
<feature type="disulfide bond" description="Redox-active" evidence="8">
    <location>
        <begin position="64"/>
        <end position="67"/>
    </location>
</feature>
<dbReference type="InterPro" id="IPR023205">
    <property type="entry name" value="DsbA/DsbL"/>
</dbReference>
<proteinExistence type="inferred from homology"/>
<dbReference type="OrthoDB" id="9784896at2"/>
<dbReference type="InterPro" id="IPR013766">
    <property type="entry name" value="Thioredoxin_domain"/>
</dbReference>
<dbReference type="RefSeq" id="WP_108622200.1">
    <property type="nucleotide sequence ID" value="NZ_CP028901.1"/>
</dbReference>
<comment type="similarity">
    <text evidence="2">Belongs to the thioredoxin family. DsbA subfamily.</text>
</comment>
<keyword evidence="5 7" id="KW-1015">Disulfide bond</keyword>
<sequence length="214" mass="23169">MSGLPPDLSSRSFKLKSIVKLFAAAIFAVSGSVAFAQETYVNVNPPQPTEPGKIEVLEFFSYGCPHCAVLEPMVAEWKKDLPSDVTFSSVPVAFNAGMKPLQQLFYTLQALGREDLHPEVFNAIHSDGKRIFTKEAIVDWAASQGLDRSAFLATMDSFGVASKMTRADQLVEGYVIRGTPSIAVDGRFVTSPTEAGGYQQTLEVASELIERAGS</sequence>
<dbReference type="AlphaFoldDB" id="A0A2R4XLW3"/>
<dbReference type="KEGG" id="boz:DBV39_14840"/>
<dbReference type="Pfam" id="PF01323">
    <property type="entry name" value="DSBA"/>
    <property type="match status" value="1"/>
</dbReference>
<reference evidence="11 12" key="1">
    <citation type="submission" date="2018-04" db="EMBL/GenBank/DDBJ databases">
        <title>Bordetella sp. HZ20 isolated from seawater.</title>
        <authorList>
            <person name="Sun C."/>
        </authorList>
    </citation>
    <scope>NUCLEOTIDE SEQUENCE [LARGE SCALE GENOMIC DNA]</scope>
    <source>
        <strain evidence="11 12">HZ20</strain>
    </source>
</reference>
<dbReference type="CDD" id="cd03019">
    <property type="entry name" value="DsbA_DsbA"/>
    <property type="match status" value="1"/>
</dbReference>
<evidence type="ECO:0000256" key="8">
    <source>
        <dbReference type="PIRSR" id="PIRSR001488-1"/>
    </source>
</evidence>
<protein>
    <recommendedName>
        <fullName evidence="7">Thiol:disulfide interchange protein</fullName>
    </recommendedName>
</protein>
<dbReference type="SUPFAM" id="SSF52833">
    <property type="entry name" value="Thioredoxin-like"/>
    <property type="match status" value="1"/>
</dbReference>
<organism evidence="11 12">
    <name type="scientific">Orrella marina</name>
    <dbReference type="NCBI Taxonomy" id="2163011"/>
    <lineage>
        <taxon>Bacteria</taxon>
        <taxon>Pseudomonadati</taxon>
        <taxon>Pseudomonadota</taxon>
        <taxon>Betaproteobacteria</taxon>
        <taxon>Burkholderiales</taxon>
        <taxon>Alcaligenaceae</taxon>
        <taxon>Orrella</taxon>
    </lineage>
</organism>
<evidence type="ECO:0000256" key="5">
    <source>
        <dbReference type="ARBA" id="ARBA00023157"/>
    </source>
</evidence>
<evidence type="ECO:0000313" key="11">
    <source>
        <dbReference type="EMBL" id="AWB34790.1"/>
    </source>
</evidence>
<dbReference type="InterPro" id="IPR036249">
    <property type="entry name" value="Thioredoxin-like_sf"/>
</dbReference>
<dbReference type="GO" id="GO:0015036">
    <property type="term" value="F:disulfide oxidoreductase activity"/>
    <property type="evidence" value="ECO:0007669"/>
    <property type="project" value="UniProtKB-ARBA"/>
</dbReference>
<feature type="chain" id="PRO_5015308966" description="Thiol:disulfide interchange protein" evidence="9">
    <location>
        <begin position="37"/>
        <end position="214"/>
    </location>
</feature>
<evidence type="ECO:0000256" key="9">
    <source>
        <dbReference type="SAM" id="SignalP"/>
    </source>
</evidence>
<feature type="signal peptide" evidence="9">
    <location>
        <begin position="1"/>
        <end position="36"/>
    </location>
</feature>
<dbReference type="PROSITE" id="PS00194">
    <property type="entry name" value="THIOREDOXIN_1"/>
    <property type="match status" value="1"/>
</dbReference>
<dbReference type="InterPro" id="IPR001853">
    <property type="entry name" value="DSBA-like_thioredoxin_dom"/>
</dbReference>
<feature type="domain" description="Thioredoxin" evidence="10">
    <location>
        <begin position="15"/>
        <end position="160"/>
    </location>
</feature>
<accession>A0A2R4XLW3</accession>
<keyword evidence="4 7" id="KW-0574">Periplasm</keyword>
<dbReference type="PROSITE" id="PS51352">
    <property type="entry name" value="THIOREDOXIN_2"/>
    <property type="match status" value="1"/>
</dbReference>
<dbReference type="InterPro" id="IPR017937">
    <property type="entry name" value="Thioredoxin_CS"/>
</dbReference>
<comment type="subcellular location">
    <subcellularLocation>
        <location evidence="1 7">Periplasm</location>
    </subcellularLocation>
</comment>
<evidence type="ECO:0000256" key="6">
    <source>
        <dbReference type="ARBA" id="ARBA00023284"/>
    </source>
</evidence>
<dbReference type="EMBL" id="CP028901">
    <property type="protein sequence ID" value="AWB34790.1"/>
    <property type="molecule type" value="Genomic_DNA"/>
</dbReference>